<comment type="caution">
    <text evidence="1">The sequence shown here is derived from an EMBL/GenBank/DDBJ whole genome shotgun (WGS) entry which is preliminary data.</text>
</comment>
<name>A0ABW5LA54_9FLAO</name>
<gene>
    <name evidence="1" type="ORF">ACFSR1_01805</name>
</gene>
<protein>
    <recommendedName>
        <fullName evidence="3">Lipoprotein</fullName>
    </recommendedName>
</protein>
<evidence type="ECO:0008006" key="3">
    <source>
        <dbReference type="Google" id="ProtNLM"/>
    </source>
</evidence>
<dbReference type="Proteomes" id="UP001597319">
    <property type="component" value="Unassembled WGS sequence"/>
</dbReference>
<organism evidence="1 2">
    <name type="scientific">Aquimarina rubra</name>
    <dbReference type="NCBI Taxonomy" id="1920033"/>
    <lineage>
        <taxon>Bacteria</taxon>
        <taxon>Pseudomonadati</taxon>
        <taxon>Bacteroidota</taxon>
        <taxon>Flavobacteriia</taxon>
        <taxon>Flavobacteriales</taxon>
        <taxon>Flavobacteriaceae</taxon>
        <taxon>Aquimarina</taxon>
    </lineage>
</organism>
<sequence>MKKNIIILVYGILLALISCKSEIRTPELEKHFSSNQISDVNKITEFFTEQICKNNKKSDFKSCFEKMLPELVQNGWKPIREIVDFEKQKEMYNSISNETFNEIWNYHKRQNLTKEVEYNSIGINTSGKYMNYLEEIGSKNNYVAKYVEEISASGDVPSRASVQNHIFENPNDLNLMDHNIQVLIAINYLTQNNQQKQNKKSNEQ</sequence>
<evidence type="ECO:0000313" key="2">
    <source>
        <dbReference type="Proteomes" id="UP001597319"/>
    </source>
</evidence>
<dbReference type="EMBL" id="JBHULE010000002">
    <property type="protein sequence ID" value="MFD2561384.1"/>
    <property type="molecule type" value="Genomic_DNA"/>
</dbReference>
<keyword evidence="2" id="KW-1185">Reference proteome</keyword>
<reference evidence="2" key="1">
    <citation type="journal article" date="2019" name="Int. J. Syst. Evol. Microbiol.">
        <title>The Global Catalogue of Microorganisms (GCM) 10K type strain sequencing project: providing services to taxonomists for standard genome sequencing and annotation.</title>
        <authorList>
            <consortium name="The Broad Institute Genomics Platform"/>
            <consortium name="The Broad Institute Genome Sequencing Center for Infectious Disease"/>
            <person name="Wu L."/>
            <person name="Ma J."/>
        </authorList>
    </citation>
    <scope>NUCLEOTIDE SEQUENCE [LARGE SCALE GENOMIC DNA]</scope>
    <source>
        <strain evidence="2">KCTC 52274</strain>
    </source>
</reference>
<proteinExistence type="predicted"/>
<evidence type="ECO:0000313" key="1">
    <source>
        <dbReference type="EMBL" id="MFD2561384.1"/>
    </source>
</evidence>
<dbReference type="RefSeq" id="WP_378289040.1">
    <property type="nucleotide sequence ID" value="NZ_JBHULE010000002.1"/>
</dbReference>
<accession>A0ABW5LA54</accession>
<dbReference type="PROSITE" id="PS51257">
    <property type="entry name" value="PROKAR_LIPOPROTEIN"/>
    <property type="match status" value="1"/>
</dbReference>